<dbReference type="NCBIfam" id="TIGR01087">
    <property type="entry name" value="murD"/>
    <property type="match status" value="1"/>
</dbReference>
<feature type="domain" description="Mur ligase C-terminal" evidence="7">
    <location>
        <begin position="189"/>
        <end position="295"/>
    </location>
</feature>
<evidence type="ECO:0000256" key="2">
    <source>
        <dbReference type="ARBA" id="ARBA00004752"/>
    </source>
</evidence>
<dbReference type="SUPFAM" id="SSF53244">
    <property type="entry name" value="MurD-like peptide ligases, peptide-binding domain"/>
    <property type="match status" value="1"/>
</dbReference>
<reference evidence="10" key="1">
    <citation type="journal article" date="2013" name="Proc. Natl. Acad. Sci. U.S.A.">
        <title>Genome structure and metabolic features in the red seaweed Chondrus crispus shed light on evolution of the Archaeplastida.</title>
        <authorList>
            <person name="Collen J."/>
            <person name="Porcel B."/>
            <person name="Carre W."/>
            <person name="Ball S.G."/>
            <person name="Chaparro C."/>
            <person name="Tonon T."/>
            <person name="Barbeyron T."/>
            <person name="Michel G."/>
            <person name="Noel B."/>
            <person name="Valentin K."/>
            <person name="Elias M."/>
            <person name="Artiguenave F."/>
            <person name="Arun A."/>
            <person name="Aury J.M."/>
            <person name="Barbosa-Neto J.F."/>
            <person name="Bothwell J.H."/>
            <person name="Bouget F.Y."/>
            <person name="Brillet L."/>
            <person name="Cabello-Hurtado F."/>
            <person name="Capella-Gutierrez S."/>
            <person name="Charrier B."/>
            <person name="Cladiere L."/>
            <person name="Cock J.M."/>
            <person name="Coelho S.M."/>
            <person name="Colleoni C."/>
            <person name="Czjzek M."/>
            <person name="Da Silva C."/>
            <person name="Delage L."/>
            <person name="Denoeud F."/>
            <person name="Deschamps P."/>
            <person name="Dittami S.M."/>
            <person name="Gabaldon T."/>
            <person name="Gachon C.M."/>
            <person name="Groisillier A."/>
            <person name="Herve C."/>
            <person name="Jabbari K."/>
            <person name="Katinka M."/>
            <person name="Kloareg B."/>
            <person name="Kowalczyk N."/>
            <person name="Labadie K."/>
            <person name="Leblanc C."/>
            <person name="Lopez P.J."/>
            <person name="McLachlan D.H."/>
            <person name="Meslet-Cladiere L."/>
            <person name="Moustafa A."/>
            <person name="Nehr Z."/>
            <person name="Nyvall Collen P."/>
            <person name="Panaud O."/>
            <person name="Partensky F."/>
            <person name="Poulain J."/>
            <person name="Rensing S.A."/>
            <person name="Rousvoal S."/>
            <person name="Samson G."/>
            <person name="Symeonidi A."/>
            <person name="Weissenbach J."/>
            <person name="Zambounis A."/>
            <person name="Wincker P."/>
            <person name="Boyen C."/>
        </authorList>
    </citation>
    <scope>NUCLEOTIDE SEQUENCE [LARGE SCALE GENOMIC DNA]</scope>
    <source>
        <strain evidence="10">cv. Stackhouse</strain>
    </source>
</reference>
<evidence type="ECO:0000256" key="5">
    <source>
        <dbReference type="ARBA" id="ARBA00022741"/>
    </source>
</evidence>
<dbReference type="PhylomeDB" id="R7Q434"/>
<sequence length="327" mass="34667">MLQEGGLKAFAGGNLGEPLSRLALNPEGYDVAVVELSSYQLESIVDAQFDVACWLNLMPDHLERYESVDAYAAAKRRLLERRRIGGVAVLNAKDSVCADAGIRLGGATRWFSRLPKSDLAGPRGACGQEDGSIIRTVKDETEVYRPTSAALIGLHGLENAAAAIECARHLDVSPEAVQRGLQSFQGLAHRLECVSEAGGVTWYNDSKATNPAAVRTALDAMSGPVVLILGGKDKGAPWDDVLAAEVELRKVLLVGAAADLLAPMFLDAERVGTIDAAVVRAAELAEAGDAVLLSPGCASYDQFNNFEERGDAFKKAVLALSESEEST</sequence>
<keyword evidence="4" id="KW-0436">Ligase</keyword>
<dbReference type="OrthoDB" id="5321628at2759"/>
<dbReference type="InterPro" id="IPR036615">
    <property type="entry name" value="Mur_ligase_C_dom_sf"/>
</dbReference>
<evidence type="ECO:0000256" key="1">
    <source>
        <dbReference type="ARBA" id="ARBA00004496"/>
    </source>
</evidence>
<dbReference type="Pfam" id="PF08245">
    <property type="entry name" value="Mur_ligase_M"/>
    <property type="match status" value="1"/>
</dbReference>
<evidence type="ECO:0000256" key="6">
    <source>
        <dbReference type="ARBA" id="ARBA00022840"/>
    </source>
</evidence>
<evidence type="ECO:0000259" key="7">
    <source>
        <dbReference type="Pfam" id="PF02875"/>
    </source>
</evidence>
<comment type="subcellular location">
    <subcellularLocation>
        <location evidence="1">Cytoplasm</location>
    </subcellularLocation>
</comment>
<dbReference type="PANTHER" id="PTHR43692">
    <property type="entry name" value="UDP-N-ACETYLMURAMOYLALANINE--D-GLUTAMATE LIGASE"/>
    <property type="match status" value="1"/>
</dbReference>
<accession>R7Q434</accession>
<dbReference type="GO" id="GO:0005524">
    <property type="term" value="F:ATP binding"/>
    <property type="evidence" value="ECO:0007669"/>
    <property type="project" value="UniProtKB-KW"/>
</dbReference>
<dbReference type="GO" id="GO:0008360">
    <property type="term" value="P:regulation of cell shape"/>
    <property type="evidence" value="ECO:0007669"/>
    <property type="project" value="InterPro"/>
</dbReference>
<dbReference type="InterPro" id="IPR005762">
    <property type="entry name" value="MurD"/>
</dbReference>
<dbReference type="Gene3D" id="3.90.190.20">
    <property type="entry name" value="Mur ligase, C-terminal domain"/>
    <property type="match status" value="1"/>
</dbReference>
<dbReference type="InterPro" id="IPR013221">
    <property type="entry name" value="Mur_ligase_cen"/>
</dbReference>
<dbReference type="Proteomes" id="UP000012073">
    <property type="component" value="Unassembled WGS sequence"/>
</dbReference>
<evidence type="ECO:0000259" key="8">
    <source>
        <dbReference type="Pfam" id="PF08245"/>
    </source>
</evidence>
<dbReference type="GO" id="GO:0051301">
    <property type="term" value="P:cell division"/>
    <property type="evidence" value="ECO:0007669"/>
    <property type="project" value="InterPro"/>
</dbReference>
<dbReference type="STRING" id="2769.R7Q434"/>
<organism evidence="9 10">
    <name type="scientific">Chondrus crispus</name>
    <name type="common">Carrageen Irish moss</name>
    <name type="synonym">Polymorpha crispa</name>
    <dbReference type="NCBI Taxonomy" id="2769"/>
    <lineage>
        <taxon>Eukaryota</taxon>
        <taxon>Rhodophyta</taxon>
        <taxon>Florideophyceae</taxon>
        <taxon>Rhodymeniophycidae</taxon>
        <taxon>Gigartinales</taxon>
        <taxon>Gigartinaceae</taxon>
        <taxon>Chondrus</taxon>
    </lineage>
</organism>
<dbReference type="UniPathway" id="UPA00219"/>
<keyword evidence="10" id="KW-1185">Reference proteome</keyword>
<evidence type="ECO:0000313" key="9">
    <source>
        <dbReference type="EMBL" id="CDF32628.1"/>
    </source>
</evidence>
<dbReference type="Gramene" id="CDF32628">
    <property type="protein sequence ID" value="CDF32628"/>
    <property type="gene ID" value="CHC_T00001068001"/>
</dbReference>
<gene>
    <name evidence="9" type="ORF">CHC_T00001068001</name>
</gene>
<evidence type="ECO:0000256" key="4">
    <source>
        <dbReference type="ARBA" id="ARBA00022598"/>
    </source>
</evidence>
<dbReference type="InterPro" id="IPR004101">
    <property type="entry name" value="Mur_ligase_C"/>
</dbReference>
<dbReference type="GO" id="GO:0008764">
    <property type="term" value="F:UDP-N-acetylmuramoylalanine-D-glutamate ligase activity"/>
    <property type="evidence" value="ECO:0007669"/>
    <property type="project" value="UniProtKB-EC"/>
</dbReference>
<evidence type="ECO:0000313" key="10">
    <source>
        <dbReference type="Proteomes" id="UP000012073"/>
    </source>
</evidence>
<dbReference type="AlphaFoldDB" id="R7Q434"/>
<proteinExistence type="predicted"/>
<dbReference type="PANTHER" id="PTHR43692:SF1">
    <property type="entry name" value="UDP-N-ACETYLMURAMOYLALANINE--D-GLUTAMATE LIGASE"/>
    <property type="match status" value="1"/>
</dbReference>
<protein>
    <submittedName>
        <fullName evidence="9">Uncharacterized protein</fullName>
    </submittedName>
</protein>
<dbReference type="InterPro" id="IPR036565">
    <property type="entry name" value="Mur-like_cat_sf"/>
</dbReference>
<feature type="domain" description="Mur ligase central" evidence="8">
    <location>
        <begin position="23"/>
        <end position="166"/>
    </location>
</feature>
<dbReference type="GeneID" id="17320116"/>
<dbReference type="KEGG" id="ccp:CHC_T00001068001"/>
<keyword evidence="5" id="KW-0547">Nucleotide-binding</keyword>
<evidence type="ECO:0000256" key="3">
    <source>
        <dbReference type="ARBA" id="ARBA00022490"/>
    </source>
</evidence>
<dbReference type="SUPFAM" id="SSF53623">
    <property type="entry name" value="MurD-like peptide ligases, catalytic domain"/>
    <property type="match status" value="1"/>
</dbReference>
<dbReference type="EMBL" id="HG001530">
    <property type="protein sequence ID" value="CDF32628.1"/>
    <property type="molecule type" value="Genomic_DNA"/>
</dbReference>
<keyword evidence="3" id="KW-0963">Cytoplasm</keyword>
<dbReference type="Pfam" id="PF02875">
    <property type="entry name" value="Mur_ligase_C"/>
    <property type="match status" value="1"/>
</dbReference>
<dbReference type="RefSeq" id="XP_005712399.1">
    <property type="nucleotide sequence ID" value="XM_005712342.1"/>
</dbReference>
<comment type="pathway">
    <text evidence="2">Cell wall biogenesis; peptidoglycan biosynthesis.</text>
</comment>
<name>R7Q434_CHOCR</name>
<dbReference type="GO" id="GO:0005737">
    <property type="term" value="C:cytoplasm"/>
    <property type="evidence" value="ECO:0007669"/>
    <property type="project" value="UniProtKB-SubCell"/>
</dbReference>
<dbReference type="Gene3D" id="3.40.1190.10">
    <property type="entry name" value="Mur-like, catalytic domain"/>
    <property type="match status" value="1"/>
</dbReference>
<keyword evidence="6" id="KW-0067">ATP-binding</keyword>